<evidence type="ECO:0000313" key="1">
    <source>
        <dbReference type="EMBL" id="KAI4355379.1"/>
    </source>
</evidence>
<evidence type="ECO:0000313" key="2">
    <source>
        <dbReference type="Proteomes" id="UP000828941"/>
    </source>
</evidence>
<keyword evidence="2" id="KW-1185">Reference proteome</keyword>
<reference evidence="1 2" key="1">
    <citation type="journal article" date="2022" name="DNA Res.">
        <title>Chromosomal-level genome assembly of the orchid tree Bauhinia variegata (Leguminosae; Cercidoideae) supports the allotetraploid origin hypothesis of Bauhinia.</title>
        <authorList>
            <person name="Zhong Y."/>
            <person name="Chen Y."/>
            <person name="Zheng D."/>
            <person name="Pang J."/>
            <person name="Liu Y."/>
            <person name="Luo S."/>
            <person name="Meng S."/>
            <person name="Qian L."/>
            <person name="Wei D."/>
            <person name="Dai S."/>
            <person name="Zhou R."/>
        </authorList>
    </citation>
    <scope>NUCLEOTIDE SEQUENCE [LARGE SCALE GENOMIC DNA]</scope>
    <source>
        <strain evidence="1">BV-YZ2020</strain>
    </source>
</reference>
<proteinExistence type="predicted"/>
<accession>A0ACB9Q2M7</accession>
<comment type="caution">
    <text evidence="1">The sequence shown here is derived from an EMBL/GenBank/DDBJ whole genome shotgun (WGS) entry which is preliminary data.</text>
</comment>
<gene>
    <name evidence="1" type="ORF">L6164_004159</name>
</gene>
<dbReference type="Proteomes" id="UP000828941">
    <property type="component" value="Chromosome 2"/>
</dbReference>
<dbReference type="EMBL" id="CM039427">
    <property type="protein sequence ID" value="KAI4355379.1"/>
    <property type="molecule type" value="Genomic_DNA"/>
</dbReference>
<sequence>MSNYRIQFCLSMFFLFSNICFAKICLPRKHVALFVFGDSLFDVGNNNYINTTTDMQANIPPYGETFFKYSTGRFSDGRVIPDFIDMHFYAKLPLILPYLHPAYTYQQYINGANFASAGAGALVETREGLVIDLNTQLTYFKNVHKLLRERLGEAETKNLLSRAVYLISIGSNDYIVQVVGNSSAFSSYSQDQYVDIVIGNLTNVIKEIYKKGGRKFGFLESGPLGCLPLGKMLANGTGSCWEDISALPKLHNSALSAVLQKLKKQLRGFRYSYTNFYDLETDLMNYPSKYGFKEGNVACCGTGPYRGFSSCGGKGAVKEYELCDNPNNYVFFDSAHPTERANQFFAQQMWSGNDSVTVPQNLKTLFED</sequence>
<organism evidence="1 2">
    <name type="scientific">Bauhinia variegata</name>
    <name type="common">Purple orchid tree</name>
    <name type="synonym">Phanera variegata</name>
    <dbReference type="NCBI Taxonomy" id="167791"/>
    <lineage>
        <taxon>Eukaryota</taxon>
        <taxon>Viridiplantae</taxon>
        <taxon>Streptophyta</taxon>
        <taxon>Embryophyta</taxon>
        <taxon>Tracheophyta</taxon>
        <taxon>Spermatophyta</taxon>
        <taxon>Magnoliopsida</taxon>
        <taxon>eudicotyledons</taxon>
        <taxon>Gunneridae</taxon>
        <taxon>Pentapetalae</taxon>
        <taxon>rosids</taxon>
        <taxon>fabids</taxon>
        <taxon>Fabales</taxon>
        <taxon>Fabaceae</taxon>
        <taxon>Cercidoideae</taxon>
        <taxon>Cercideae</taxon>
        <taxon>Bauhiniinae</taxon>
        <taxon>Bauhinia</taxon>
    </lineage>
</organism>
<name>A0ACB9Q2M7_BAUVA</name>
<protein>
    <submittedName>
        <fullName evidence="1">Uncharacterized protein</fullName>
    </submittedName>
</protein>